<comment type="caution">
    <text evidence="2">The sequence shown here is derived from an EMBL/GenBank/DDBJ whole genome shotgun (WGS) entry which is preliminary data.</text>
</comment>
<dbReference type="InterPro" id="IPR036249">
    <property type="entry name" value="Thioredoxin-like_sf"/>
</dbReference>
<gene>
    <name evidence="2" type="ORF">TrLO_g11237</name>
</gene>
<dbReference type="Proteomes" id="UP001165122">
    <property type="component" value="Unassembled WGS sequence"/>
</dbReference>
<evidence type="ECO:0000313" key="2">
    <source>
        <dbReference type="EMBL" id="GMH69630.1"/>
    </source>
</evidence>
<evidence type="ECO:0000259" key="1">
    <source>
        <dbReference type="Pfam" id="PF01323"/>
    </source>
</evidence>
<dbReference type="EMBL" id="BRXW01000609">
    <property type="protein sequence ID" value="GMH69630.1"/>
    <property type="molecule type" value="Genomic_DNA"/>
</dbReference>
<accession>A0A9W7AGQ3</accession>
<protein>
    <recommendedName>
        <fullName evidence="1">DSBA-like thioredoxin domain-containing protein</fullName>
    </recommendedName>
</protein>
<dbReference type="Pfam" id="PF01323">
    <property type="entry name" value="DSBA"/>
    <property type="match status" value="1"/>
</dbReference>
<proteinExistence type="predicted"/>
<sequence>MIGTVHVKNAIDQAEKSYPDWEFNLYRVPFLLEPGYASKPEGFTESHETRMIRKFGSLKNFVSFRTSHDLPGRAAEVNLDALGFTQPNLSKRIQSSTINSHRLVIYITKRFGVKKAEEFYSGINVKHFTESGILNDSEMLLQVVKDVGIEGQDYVDVETFLREGAGRKTVFKSLEMVERLGIHGIPTLVLGGKMALGSGAQRGEDIFEGIKRFIEGGEEGGGRLFGEILDGIDSI</sequence>
<name>A0A9W7AGQ3_9STRA</name>
<dbReference type="Gene3D" id="3.40.30.10">
    <property type="entry name" value="Glutaredoxin"/>
    <property type="match status" value="1"/>
</dbReference>
<keyword evidence="3" id="KW-1185">Reference proteome</keyword>
<feature type="domain" description="DSBA-like thioredoxin" evidence="1">
    <location>
        <begin position="92"/>
        <end position="198"/>
    </location>
</feature>
<dbReference type="SUPFAM" id="SSF52833">
    <property type="entry name" value="Thioredoxin-like"/>
    <property type="match status" value="1"/>
</dbReference>
<dbReference type="InterPro" id="IPR001853">
    <property type="entry name" value="DSBA-like_thioredoxin_dom"/>
</dbReference>
<reference evidence="3" key="1">
    <citation type="journal article" date="2023" name="Commun. Biol.">
        <title>Genome analysis of Parmales, the sister group of diatoms, reveals the evolutionary specialization of diatoms from phago-mixotrophs to photoautotrophs.</title>
        <authorList>
            <person name="Ban H."/>
            <person name="Sato S."/>
            <person name="Yoshikawa S."/>
            <person name="Yamada K."/>
            <person name="Nakamura Y."/>
            <person name="Ichinomiya M."/>
            <person name="Sato N."/>
            <person name="Blanc-Mathieu R."/>
            <person name="Endo H."/>
            <person name="Kuwata A."/>
            <person name="Ogata H."/>
        </authorList>
    </citation>
    <scope>NUCLEOTIDE SEQUENCE [LARGE SCALE GENOMIC DNA]</scope>
    <source>
        <strain evidence="3">NIES 3700</strain>
    </source>
</reference>
<dbReference type="OrthoDB" id="195023at2759"/>
<evidence type="ECO:0000313" key="3">
    <source>
        <dbReference type="Proteomes" id="UP001165122"/>
    </source>
</evidence>
<organism evidence="2 3">
    <name type="scientific">Triparma laevis f. longispina</name>
    <dbReference type="NCBI Taxonomy" id="1714387"/>
    <lineage>
        <taxon>Eukaryota</taxon>
        <taxon>Sar</taxon>
        <taxon>Stramenopiles</taxon>
        <taxon>Ochrophyta</taxon>
        <taxon>Bolidophyceae</taxon>
        <taxon>Parmales</taxon>
        <taxon>Triparmaceae</taxon>
        <taxon>Triparma</taxon>
    </lineage>
</organism>
<dbReference type="GO" id="GO:0016491">
    <property type="term" value="F:oxidoreductase activity"/>
    <property type="evidence" value="ECO:0007669"/>
    <property type="project" value="InterPro"/>
</dbReference>
<dbReference type="AlphaFoldDB" id="A0A9W7AGQ3"/>